<feature type="region of interest" description="Disordered" evidence="13">
    <location>
        <begin position="1"/>
        <end position="22"/>
    </location>
</feature>
<sequence>MSRPTSSASTTKHNSGAATSAQWEASNRVITSDVHWEVNKAFMDSAYAQRPRPWAADPRYFTSIRMSALAALKILIHAKTGQGKKGTISHDKNNWVEVMGLVQGHFFENTLVVTDAFALPVDASEVECSMNDRSISYMLAQLEYSSQQGKPDAGCVGWYHSHPGYSCFLSGIDVNTQRVNQSVQDPWVAIVVDPVQTAATGKIEIRAFRTLPERAAGGGPQLSAAATGAAAGGAGGSTTAPSQLTSLDASSIPAEKIAEFGVYVNEYYELPITLVRSHNDARQLDLLWSKYWMNCLAAASPLIANRPFVTQSLRGVVQKQQQATPEDHRVTAQMSGSNLQQQGAKGIVGRGAASTSITQAPTTEQMIQMGKLKGSLHHTPAWQIASQRVVSDVQQSLLLEESKRRLFGR</sequence>
<dbReference type="SMART" id="SM00232">
    <property type="entry name" value="JAB_MPN"/>
    <property type="match status" value="1"/>
</dbReference>
<proteinExistence type="inferred from homology"/>
<evidence type="ECO:0000256" key="2">
    <source>
        <dbReference type="ARBA" id="ARBA00004496"/>
    </source>
</evidence>
<keyword evidence="10" id="KW-0862">Zinc</keyword>
<evidence type="ECO:0000256" key="9">
    <source>
        <dbReference type="ARBA" id="ARBA00022801"/>
    </source>
</evidence>
<keyword evidence="16" id="KW-1185">Reference proteome</keyword>
<dbReference type="VEuPathDB" id="TriTrypDB:BSAL_31695"/>
<evidence type="ECO:0000259" key="14">
    <source>
        <dbReference type="PROSITE" id="PS50249"/>
    </source>
</evidence>
<dbReference type="OMA" id="GHFFENT"/>
<feature type="domain" description="MPN" evidence="14">
    <location>
        <begin position="64"/>
        <end position="214"/>
    </location>
</feature>
<name>A0A0S4KHQ1_BODSA</name>
<dbReference type="InterPro" id="IPR000555">
    <property type="entry name" value="JAMM/MPN+_dom"/>
</dbReference>
<evidence type="ECO:0000256" key="1">
    <source>
        <dbReference type="ARBA" id="ARBA00004123"/>
    </source>
</evidence>
<comment type="similarity">
    <text evidence="3">Belongs to the peptidase M67A family. CSN5 subfamily.</text>
</comment>
<dbReference type="GO" id="GO:0046872">
    <property type="term" value="F:metal ion binding"/>
    <property type="evidence" value="ECO:0007669"/>
    <property type="project" value="UniProtKB-KW"/>
</dbReference>
<evidence type="ECO:0000256" key="12">
    <source>
        <dbReference type="ARBA" id="ARBA00023242"/>
    </source>
</evidence>
<keyword evidence="12" id="KW-0539">Nucleus</keyword>
<keyword evidence="8" id="KW-0736">Signalosome</keyword>
<evidence type="ECO:0000256" key="8">
    <source>
        <dbReference type="ARBA" id="ARBA00022790"/>
    </source>
</evidence>
<keyword evidence="6" id="KW-0645">Protease</keyword>
<evidence type="ECO:0000256" key="13">
    <source>
        <dbReference type="SAM" id="MobiDB-lite"/>
    </source>
</evidence>
<dbReference type="EMBL" id="CYKH01001915">
    <property type="protein sequence ID" value="CUI15207.1"/>
    <property type="molecule type" value="Genomic_DNA"/>
</dbReference>
<dbReference type="Pfam" id="PF01398">
    <property type="entry name" value="JAB"/>
    <property type="match status" value="1"/>
</dbReference>
<dbReference type="GO" id="GO:0005737">
    <property type="term" value="C:cytoplasm"/>
    <property type="evidence" value="ECO:0007669"/>
    <property type="project" value="UniProtKB-SubCell"/>
</dbReference>
<keyword evidence="11" id="KW-0482">Metalloprotease</keyword>
<dbReference type="AlphaFoldDB" id="A0A0S4KHQ1"/>
<evidence type="ECO:0000256" key="6">
    <source>
        <dbReference type="ARBA" id="ARBA00022670"/>
    </source>
</evidence>
<evidence type="ECO:0000256" key="5">
    <source>
        <dbReference type="ARBA" id="ARBA00022490"/>
    </source>
</evidence>
<keyword evidence="7" id="KW-0479">Metal-binding</keyword>
<dbReference type="FunFam" id="3.40.140.10:FF:000203">
    <property type="entry name" value="COP9 signalosome complex subunit 5"/>
    <property type="match status" value="1"/>
</dbReference>
<evidence type="ECO:0000256" key="10">
    <source>
        <dbReference type="ARBA" id="ARBA00022833"/>
    </source>
</evidence>
<dbReference type="CDD" id="cd08069">
    <property type="entry name" value="MPN_RPN11_CSN5"/>
    <property type="match status" value="1"/>
</dbReference>
<dbReference type="GO" id="GO:0008237">
    <property type="term" value="F:metallopeptidase activity"/>
    <property type="evidence" value="ECO:0007669"/>
    <property type="project" value="UniProtKB-KW"/>
</dbReference>
<keyword evidence="9" id="KW-0378">Hydrolase</keyword>
<dbReference type="Proteomes" id="UP000051952">
    <property type="component" value="Unassembled WGS sequence"/>
</dbReference>
<feature type="region of interest" description="Disordered" evidence="13">
    <location>
        <begin position="219"/>
        <end position="242"/>
    </location>
</feature>
<evidence type="ECO:0000313" key="16">
    <source>
        <dbReference type="Proteomes" id="UP000051952"/>
    </source>
</evidence>
<dbReference type="PROSITE" id="PS50249">
    <property type="entry name" value="MPN"/>
    <property type="match status" value="1"/>
</dbReference>
<accession>A0A0S4KHQ1</accession>
<dbReference type="SUPFAM" id="SSF102712">
    <property type="entry name" value="JAB1/MPN domain"/>
    <property type="match status" value="1"/>
</dbReference>
<reference evidence="16" key="1">
    <citation type="submission" date="2015-09" db="EMBL/GenBank/DDBJ databases">
        <authorList>
            <consortium name="Pathogen Informatics"/>
        </authorList>
    </citation>
    <scope>NUCLEOTIDE SEQUENCE [LARGE SCALE GENOMIC DNA]</scope>
    <source>
        <strain evidence="16">Lake Konstanz</strain>
    </source>
</reference>
<dbReference type="GO" id="GO:0008180">
    <property type="term" value="C:COP9 signalosome"/>
    <property type="evidence" value="ECO:0007669"/>
    <property type="project" value="UniProtKB-KW"/>
</dbReference>
<organism evidence="15 16">
    <name type="scientific">Bodo saltans</name>
    <name type="common">Flagellated protozoan</name>
    <dbReference type="NCBI Taxonomy" id="75058"/>
    <lineage>
        <taxon>Eukaryota</taxon>
        <taxon>Discoba</taxon>
        <taxon>Euglenozoa</taxon>
        <taxon>Kinetoplastea</taxon>
        <taxon>Metakinetoplastina</taxon>
        <taxon>Eubodonida</taxon>
        <taxon>Bodonidae</taxon>
        <taxon>Bodo</taxon>
    </lineage>
</organism>
<evidence type="ECO:0000256" key="3">
    <source>
        <dbReference type="ARBA" id="ARBA00006008"/>
    </source>
</evidence>
<protein>
    <recommendedName>
        <fullName evidence="4">COP9 signalosome complex subunit 5</fullName>
    </recommendedName>
</protein>
<dbReference type="GO" id="GO:0006508">
    <property type="term" value="P:proteolysis"/>
    <property type="evidence" value="ECO:0007669"/>
    <property type="project" value="UniProtKB-KW"/>
</dbReference>
<keyword evidence="5" id="KW-0963">Cytoplasm</keyword>
<gene>
    <name evidence="15" type="ORF">BSAL_31695</name>
</gene>
<dbReference type="PANTHER" id="PTHR10410">
    <property type="entry name" value="EUKARYOTIC TRANSLATION INITIATION FACTOR 3 -RELATED"/>
    <property type="match status" value="1"/>
</dbReference>
<dbReference type="InterPro" id="IPR037518">
    <property type="entry name" value="MPN"/>
</dbReference>
<evidence type="ECO:0000256" key="4">
    <source>
        <dbReference type="ARBA" id="ARBA00014880"/>
    </source>
</evidence>
<evidence type="ECO:0000256" key="11">
    <source>
        <dbReference type="ARBA" id="ARBA00023049"/>
    </source>
</evidence>
<evidence type="ECO:0000313" key="15">
    <source>
        <dbReference type="EMBL" id="CUI15207.1"/>
    </source>
</evidence>
<comment type="subcellular location">
    <subcellularLocation>
        <location evidence="2">Cytoplasm</location>
    </subcellularLocation>
    <subcellularLocation>
        <location evidence="1">Nucleus</location>
    </subcellularLocation>
</comment>
<evidence type="ECO:0000256" key="7">
    <source>
        <dbReference type="ARBA" id="ARBA00022723"/>
    </source>
</evidence>
<dbReference type="InterPro" id="IPR050242">
    <property type="entry name" value="JAMM_MPN+_peptidase_M67A"/>
</dbReference>
<dbReference type="OrthoDB" id="605656at2759"/>
<dbReference type="Gene3D" id="3.40.140.10">
    <property type="entry name" value="Cytidine Deaminase, domain 2"/>
    <property type="match status" value="1"/>
</dbReference>